<dbReference type="RefSeq" id="WP_184114069.1">
    <property type="nucleotide sequence ID" value="NZ_BNAJ01000009.1"/>
</dbReference>
<sequence length="87" mass="9883">MPHSEVKWNRDQIRLLLERPGHRENLEAICALGLTLTARAVLRRGSVRYVLQATAPNGDTVQSRPSFRLEDGLFDVWPRALHLAGRL</sequence>
<reference evidence="2 3" key="3">
    <citation type="submission" date="2020-08" db="EMBL/GenBank/DDBJ databases">
        <title>Genomic Encyclopedia of Type Strains, Phase IV (KMG-IV): sequencing the most valuable type-strain genomes for metagenomic binning, comparative biology and taxonomic classification.</title>
        <authorList>
            <person name="Goeker M."/>
        </authorList>
    </citation>
    <scope>NUCLEOTIDE SEQUENCE [LARGE SCALE GENOMIC DNA]</scope>
    <source>
        <strain evidence="2 3">DSM 27521</strain>
    </source>
</reference>
<comment type="caution">
    <text evidence="2">The sequence shown here is derived from an EMBL/GenBank/DDBJ whole genome shotgun (WGS) entry which is preliminary data.</text>
</comment>
<reference evidence="1" key="1">
    <citation type="journal article" date="2014" name="Int. J. Syst. Evol. Microbiol.">
        <title>Complete genome of a new Firmicutes species belonging to the dominant human colonic microbiota ('Ruminococcus bicirculans') reveals two chromosomes and a selective capacity to utilize plant glucans.</title>
        <authorList>
            <consortium name="NISC Comparative Sequencing Program"/>
            <person name="Wegmann U."/>
            <person name="Louis P."/>
            <person name="Goesmann A."/>
            <person name="Henrissat B."/>
            <person name="Duncan S.H."/>
            <person name="Flint H.J."/>
        </authorList>
    </citation>
    <scope>NUCLEOTIDE SEQUENCE</scope>
    <source>
        <strain evidence="1">CGMCC 1.18437</strain>
    </source>
</reference>
<keyword evidence="4" id="KW-1185">Reference proteome</keyword>
<dbReference type="EMBL" id="BNAJ01000009">
    <property type="protein sequence ID" value="GHF53704.1"/>
    <property type="molecule type" value="Genomic_DNA"/>
</dbReference>
<accession>A0A7W8KH43</accession>
<dbReference type="Proteomes" id="UP000619376">
    <property type="component" value="Unassembled WGS sequence"/>
</dbReference>
<proteinExistence type="predicted"/>
<dbReference type="AlphaFoldDB" id="A0A7W8KH43"/>
<reference evidence="4" key="2">
    <citation type="journal article" date="2019" name="Int. J. Syst. Evol. Microbiol.">
        <title>The Global Catalogue of Microorganisms (GCM) 10K type strain sequencing project: providing services to taxonomists for standard genome sequencing and annotation.</title>
        <authorList>
            <consortium name="The Broad Institute Genomics Platform"/>
            <consortium name="The Broad Institute Genome Sequencing Center for Infectious Disease"/>
            <person name="Wu L."/>
            <person name="Ma J."/>
        </authorList>
    </citation>
    <scope>NUCLEOTIDE SEQUENCE [LARGE SCALE GENOMIC DNA]</scope>
    <source>
        <strain evidence="4">CGMCC 1.18437</strain>
    </source>
</reference>
<protein>
    <submittedName>
        <fullName evidence="2">Uncharacterized protein</fullName>
    </submittedName>
</protein>
<evidence type="ECO:0000313" key="3">
    <source>
        <dbReference type="Proteomes" id="UP000539473"/>
    </source>
</evidence>
<evidence type="ECO:0000313" key="1">
    <source>
        <dbReference type="EMBL" id="GHF53704.1"/>
    </source>
</evidence>
<dbReference type="Proteomes" id="UP000539473">
    <property type="component" value="Unassembled WGS sequence"/>
</dbReference>
<gene>
    <name evidence="1" type="ORF">GCM10017781_32410</name>
    <name evidence="2" type="ORF">HNQ07_003503</name>
</gene>
<organism evidence="2 3">
    <name type="scientific">Deinococcus metalli</name>
    <dbReference type="NCBI Taxonomy" id="1141878"/>
    <lineage>
        <taxon>Bacteria</taxon>
        <taxon>Thermotogati</taxon>
        <taxon>Deinococcota</taxon>
        <taxon>Deinococci</taxon>
        <taxon>Deinococcales</taxon>
        <taxon>Deinococcaceae</taxon>
        <taxon>Deinococcus</taxon>
    </lineage>
</organism>
<evidence type="ECO:0000313" key="2">
    <source>
        <dbReference type="EMBL" id="MBB5378002.1"/>
    </source>
</evidence>
<dbReference type="EMBL" id="JACHFK010000010">
    <property type="protein sequence ID" value="MBB5378002.1"/>
    <property type="molecule type" value="Genomic_DNA"/>
</dbReference>
<reference evidence="1" key="4">
    <citation type="submission" date="2024-05" db="EMBL/GenBank/DDBJ databases">
        <authorList>
            <person name="Sun Q."/>
            <person name="Zhou Y."/>
        </authorList>
    </citation>
    <scope>NUCLEOTIDE SEQUENCE</scope>
    <source>
        <strain evidence="1">CGMCC 1.18437</strain>
    </source>
</reference>
<evidence type="ECO:0000313" key="4">
    <source>
        <dbReference type="Proteomes" id="UP000619376"/>
    </source>
</evidence>
<name>A0A7W8KH43_9DEIO</name>